<dbReference type="PANTHER" id="PTHR31118">
    <property type="entry name" value="CYCLASE-LIKE PROTEIN 2"/>
    <property type="match status" value="1"/>
</dbReference>
<dbReference type="SUPFAM" id="SSF102198">
    <property type="entry name" value="Putative cyclase"/>
    <property type="match status" value="1"/>
</dbReference>
<dbReference type="PANTHER" id="PTHR31118:SF12">
    <property type="entry name" value="CYCLASE-LIKE PROTEIN 2"/>
    <property type="match status" value="1"/>
</dbReference>
<proteinExistence type="predicted"/>
<name>A0A6B0XZ80_9RHOB</name>
<evidence type="ECO:0000313" key="2">
    <source>
        <dbReference type="EMBL" id="MXY33087.1"/>
    </source>
</evidence>
<dbReference type="PROSITE" id="PS51318">
    <property type="entry name" value="TAT"/>
    <property type="match status" value="1"/>
</dbReference>
<organism evidence="2">
    <name type="scientific">Boseongicola sp. SB0664_bin_43</name>
    <dbReference type="NCBI Taxonomy" id="2604844"/>
    <lineage>
        <taxon>Bacteria</taxon>
        <taxon>Pseudomonadati</taxon>
        <taxon>Pseudomonadota</taxon>
        <taxon>Alphaproteobacteria</taxon>
        <taxon>Rhodobacterales</taxon>
        <taxon>Paracoccaceae</taxon>
        <taxon>Boseongicola</taxon>
    </lineage>
</organism>
<dbReference type="GO" id="GO:0004061">
    <property type="term" value="F:arylformamidase activity"/>
    <property type="evidence" value="ECO:0007669"/>
    <property type="project" value="InterPro"/>
</dbReference>
<dbReference type="GO" id="GO:0019441">
    <property type="term" value="P:L-tryptophan catabolic process to kynurenine"/>
    <property type="evidence" value="ECO:0007669"/>
    <property type="project" value="InterPro"/>
</dbReference>
<feature type="transmembrane region" description="Helical" evidence="1">
    <location>
        <begin position="20"/>
        <end position="38"/>
    </location>
</feature>
<dbReference type="Gene3D" id="3.50.30.50">
    <property type="entry name" value="Putative cyclase"/>
    <property type="match status" value="1"/>
</dbReference>
<sequence>MCHPVTMEYVKGKALSRRDLFCGSAVAGAAIVAASVMPTRPLMAQTPSRVIDVTHTLTHDFPTYFGEQQFFDEQIFNYAEHSFNLKEIRVNEHTGTHIDVPLHFTDGGTSVDEVPVQSLVCPLAIVDIREKAEANPDAQVTPGDLADWIAANGPIPAGACVAQNSGWQARLGTPGFRNADDEGRMHFPGFHVEAVQMLLDETEAGGVGVDTLSIDYGPSADFASHYRWLPANRWAVENMANLDQLPATGATLVIGAPKHRGGTGGPCRLIALV</sequence>
<reference evidence="2" key="1">
    <citation type="submission" date="2019-09" db="EMBL/GenBank/DDBJ databases">
        <title>Characterisation of the sponge microbiome using genome-centric metagenomics.</title>
        <authorList>
            <person name="Engelberts J.P."/>
            <person name="Robbins S.J."/>
            <person name="De Goeij J.M."/>
            <person name="Aranda M."/>
            <person name="Bell S.C."/>
            <person name="Webster N.S."/>
        </authorList>
    </citation>
    <scope>NUCLEOTIDE SEQUENCE</scope>
    <source>
        <strain evidence="2">SB0664_bin_43</strain>
    </source>
</reference>
<evidence type="ECO:0000256" key="1">
    <source>
        <dbReference type="SAM" id="Phobius"/>
    </source>
</evidence>
<keyword evidence="1" id="KW-0472">Membrane</keyword>
<dbReference type="InterPro" id="IPR007325">
    <property type="entry name" value="KFase/CYL"/>
</dbReference>
<dbReference type="AlphaFoldDB" id="A0A6B0XZ80"/>
<dbReference type="Pfam" id="PF04199">
    <property type="entry name" value="Cyclase"/>
    <property type="match status" value="1"/>
</dbReference>
<gene>
    <name evidence="2" type="ORF">F4Y60_03160</name>
</gene>
<accession>A0A6B0XZ80</accession>
<keyword evidence="1" id="KW-1133">Transmembrane helix</keyword>
<dbReference type="InterPro" id="IPR037175">
    <property type="entry name" value="KFase_sf"/>
</dbReference>
<dbReference type="EMBL" id="VXRY01000121">
    <property type="protein sequence ID" value="MXY33087.1"/>
    <property type="molecule type" value="Genomic_DNA"/>
</dbReference>
<dbReference type="InterPro" id="IPR006311">
    <property type="entry name" value="TAT_signal"/>
</dbReference>
<comment type="caution">
    <text evidence="2">The sequence shown here is derived from an EMBL/GenBank/DDBJ whole genome shotgun (WGS) entry which is preliminary data.</text>
</comment>
<keyword evidence="1" id="KW-0812">Transmembrane</keyword>
<protein>
    <submittedName>
        <fullName evidence="2">Cyclase family protein</fullName>
    </submittedName>
</protein>